<protein>
    <recommendedName>
        <fullName evidence="4">Germination protease</fullName>
        <ecNumber evidence="4">3.4.24.78</ecNumber>
    </recommendedName>
    <alternativeName>
        <fullName evidence="4">GPR endopeptidase</fullName>
    </alternativeName>
    <alternativeName>
        <fullName evidence="4">Germination proteinase</fullName>
    </alternativeName>
    <alternativeName>
        <fullName evidence="4">Spore protease</fullName>
    </alternativeName>
</protein>
<keyword evidence="1 4" id="KW-0645">Protease</keyword>
<evidence type="ECO:0000256" key="4">
    <source>
        <dbReference type="HAMAP-Rule" id="MF_00626"/>
    </source>
</evidence>
<comment type="catalytic activity">
    <reaction evidence="4">
        <text>Endopeptidase action with P4 Glu or Asp, P1 preferably Glu &gt; Asp, P1' hydrophobic and P2' Ala.</text>
        <dbReference type="EC" id="3.4.24.78"/>
    </reaction>
</comment>
<dbReference type="GO" id="GO:0009847">
    <property type="term" value="P:spore germination"/>
    <property type="evidence" value="ECO:0007669"/>
    <property type="project" value="UniProtKB-UniRule"/>
</dbReference>
<feature type="propeptide" id="PRO_5018798236" evidence="4">
    <location>
        <begin position="1"/>
        <end position="13"/>
    </location>
</feature>
<comment type="PTM">
    <text evidence="4">Autoproteolytically processed. The inactive tetrameric zymogen termed p46 autoprocesses to a smaller form termed p41, which is active only during spore germination.</text>
</comment>
<evidence type="ECO:0000256" key="2">
    <source>
        <dbReference type="ARBA" id="ARBA00022801"/>
    </source>
</evidence>
<gene>
    <name evidence="4" type="primary">gpr</name>
    <name evidence="5" type="ORF">D7Z54_20070</name>
</gene>
<evidence type="ECO:0000313" key="6">
    <source>
        <dbReference type="Proteomes" id="UP000275076"/>
    </source>
</evidence>
<reference evidence="5 6" key="1">
    <citation type="submission" date="2018-10" db="EMBL/GenBank/DDBJ databases">
        <title>Draft genome sequence of Bacillus salarius IM0101, isolated from a hypersaline soil in Inner Mongolia, China.</title>
        <authorList>
            <person name="Yamprayoonswat W."/>
            <person name="Boonvisut S."/>
            <person name="Jumpathong W."/>
            <person name="Sittihan S."/>
            <person name="Ruangsuj P."/>
            <person name="Wanthongcharoen S."/>
            <person name="Thongpramul N."/>
            <person name="Pimmason S."/>
            <person name="Yu B."/>
            <person name="Yasawong M."/>
        </authorList>
    </citation>
    <scope>NUCLEOTIDE SEQUENCE [LARGE SCALE GENOMIC DNA]</scope>
    <source>
        <strain evidence="5 6">IM0101</strain>
    </source>
</reference>
<dbReference type="Proteomes" id="UP000275076">
    <property type="component" value="Unassembled WGS sequence"/>
</dbReference>
<sequence length="369" mass="40200">MELDLSAYSVRTDLAIEEKELLEEKEVQGDEQTDKGTGVRVHEKEEKGVKITKVRIDEAGAEKTGKKAGEYLTFEAQGVRKQDTELQQAVEDVFAREFASFIKQLGITKDASCLITGLGNWNVTPDALGPMVVDKLVITRHLFKQAPEQVEEGFRPVSAFSPGVMGLTGVETSDIISAVIDKTKPDFIIAVDALASRSVERVNTTIQMSDTGIHPGSGVGNERKELSKETLGIPVIAIGIPTVVDAVSITSDTIDFILKHLGKEMNTEDSAGKALTPAGMVFGEKKELNEEDMPDEEKRKAMLGMVGGLDEQEKRQLIQEVLAPMGHNLMVTPKEVDIFMRDMANVIAEGLNAALHESISQQSTGTYTK</sequence>
<dbReference type="GO" id="GO:0004222">
    <property type="term" value="F:metalloendopeptidase activity"/>
    <property type="evidence" value="ECO:0007669"/>
    <property type="project" value="UniProtKB-UniRule"/>
</dbReference>
<dbReference type="SUPFAM" id="SSF53163">
    <property type="entry name" value="HybD-like"/>
    <property type="match status" value="1"/>
</dbReference>
<dbReference type="InterPro" id="IPR005080">
    <property type="entry name" value="Peptidase_A25"/>
</dbReference>
<keyword evidence="2 4" id="KW-0378">Hydrolase</keyword>
<dbReference type="HAMAP" id="MF_00626">
    <property type="entry name" value="Germination_prot"/>
    <property type="match status" value="1"/>
</dbReference>
<dbReference type="NCBIfam" id="TIGR01441">
    <property type="entry name" value="GPR"/>
    <property type="match status" value="1"/>
</dbReference>
<keyword evidence="3 4" id="KW-0865">Zymogen</keyword>
<comment type="subunit">
    <text evidence="4">Homotetramer.</text>
</comment>
<evidence type="ECO:0000256" key="1">
    <source>
        <dbReference type="ARBA" id="ARBA00022670"/>
    </source>
</evidence>
<dbReference type="InterPro" id="IPR023430">
    <property type="entry name" value="Pept_HybD-like_dom_sf"/>
</dbReference>
<dbReference type="OrthoDB" id="9777293at2"/>
<evidence type="ECO:0000256" key="3">
    <source>
        <dbReference type="ARBA" id="ARBA00023145"/>
    </source>
</evidence>
<dbReference type="RefSeq" id="WP_125558351.1">
    <property type="nucleotide sequence ID" value="NZ_RBVX01000023.1"/>
</dbReference>
<dbReference type="Pfam" id="PF03418">
    <property type="entry name" value="Peptidase_A25"/>
    <property type="match status" value="1"/>
</dbReference>
<comment type="similarity">
    <text evidence="4">Belongs to the peptidase A25 family.</text>
</comment>
<comment type="function">
    <text evidence="4">Initiates the rapid degradation of small, acid-soluble proteins during spore germination.</text>
</comment>
<name>A0A3R9PIM5_9BACI</name>
<proteinExistence type="inferred from homology"/>
<comment type="caution">
    <text evidence="5">The sequence shown here is derived from an EMBL/GenBank/DDBJ whole genome shotgun (WGS) entry which is preliminary data.</text>
</comment>
<dbReference type="EMBL" id="RBVX01000023">
    <property type="protein sequence ID" value="RSL31536.1"/>
    <property type="molecule type" value="Genomic_DNA"/>
</dbReference>
<organism evidence="5 6">
    <name type="scientific">Salibacterium salarium</name>
    <dbReference type="NCBI Taxonomy" id="284579"/>
    <lineage>
        <taxon>Bacteria</taxon>
        <taxon>Bacillati</taxon>
        <taxon>Bacillota</taxon>
        <taxon>Bacilli</taxon>
        <taxon>Bacillales</taxon>
        <taxon>Bacillaceae</taxon>
    </lineage>
</organism>
<evidence type="ECO:0000313" key="5">
    <source>
        <dbReference type="EMBL" id="RSL31536.1"/>
    </source>
</evidence>
<accession>A0A3R9PIM5</accession>
<dbReference type="AlphaFoldDB" id="A0A3R9PIM5"/>
<feature type="chain" id="PRO_5023337056" description="Germination protease" evidence="4">
    <location>
        <begin position="14"/>
        <end position="369"/>
    </location>
</feature>
<dbReference type="PIRSF" id="PIRSF019549">
    <property type="entry name" value="Peptidase_A25"/>
    <property type="match status" value="1"/>
</dbReference>
<dbReference type="Gene3D" id="3.40.50.1450">
    <property type="entry name" value="HybD-like"/>
    <property type="match status" value="1"/>
</dbReference>
<dbReference type="GO" id="GO:0006508">
    <property type="term" value="P:proteolysis"/>
    <property type="evidence" value="ECO:0007669"/>
    <property type="project" value="UniProtKB-UniRule"/>
</dbReference>
<keyword evidence="6" id="KW-1185">Reference proteome</keyword>
<dbReference type="EC" id="3.4.24.78" evidence="4"/>